<organism evidence="2 3">
    <name type="scientific">Rhinopithecimicrobium faecis</name>
    <dbReference type="NCBI Taxonomy" id="2820698"/>
    <lineage>
        <taxon>Bacteria</taxon>
        <taxon>Pseudomonadati</taxon>
        <taxon>Bacteroidota</taxon>
        <taxon>Sphingobacteriia</taxon>
        <taxon>Sphingobacteriales</taxon>
        <taxon>Sphingobacteriaceae</taxon>
        <taxon>Rhinopithecimicrobium</taxon>
    </lineage>
</organism>
<proteinExistence type="predicted"/>
<protein>
    <submittedName>
        <fullName evidence="2">Uncharacterized protein</fullName>
    </submittedName>
</protein>
<feature type="compositionally biased region" description="Basic and acidic residues" evidence="1">
    <location>
        <begin position="117"/>
        <end position="126"/>
    </location>
</feature>
<dbReference type="Proteomes" id="UP000679691">
    <property type="component" value="Unassembled WGS sequence"/>
</dbReference>
<feature type="compositionally biased region" description="Acidic residues" evidence="1">
    <location>
        <begin position="104"/>
        <end position="115"/>
    </location>
</feature>
<dbReference type="EMBL" id="JAGKSB010000013">
    <property type="protein sequence ID" value="MBP3944066.1"/>
    <property type="molecule type" value="Genomic_DNA"/>
</dbReference>
<comment type="caution">
    <text evidence="2">The sequence shown here is derived from an EMBL/GenBank/DDBJ whole genome shotgun (WGS) entry which is preliminary data.</text>
</comment>
<evidence type="ECO:0000256" key="1">
    <source>
        <dbReference type="SAM" id="MobiDB-lite"/>
    </source>
</evidence>
<dbReference type="AlphaFoldDB" id="A0A8T4HD78"/>
<evidence type="ECO:0000313" key="2">
    <source>
        <dbReference type="EMBL" id="MBP3944066.1"/>
    </source>
</evidence>
<name>A0A8T4HD78_9SPHI</name>
<evidence type="ECO:0000313" key="3">
    <source>
        <dbReference type="Proteomes" id="UP000679691"/>
    </source>
</evidence>
<accession>A0A8T4HD78</accession>
<sequence>MDEQEELGVKSDDCTNTLAYSEEKKSFVLDVEDDDPDYHHPMDYTTIAQGATDDDSRYDNSNPYVGKEYANRKEIFEEDLDDLGMRVAKEELLHVHPVDRQLAETEEDFRDDLDSEGYPKNDRKKS</sequence>
<reference evidence="2" key="1">
    <citation type="submission" date="2021-03" db="EMBL/GenBank/DDBJ databases">
        <authorList>
            <person name="Lu T."/>
            <person name="Wang Q."/>
            <person name="Han X."/>
        </authorList>
    </citation>
    <scope>NUCLEOTIDE SEQUENCE</scope>
    <source>
        <strain evidence="2">WQ 2009</strain>
    </source>
</reference>
<feature type="region of interest" description="Disordered" evidence="1">
    <location>
        <begin position="98"/>
        <end position="126"/>
    </location>
</feature>
<gene>
    <name evidence="2" type="ORF">J5U18_10930</name>
</gene>
<keyword evidence="3" id="KW-1185">Reference proteome</keyword>